<dbReference type="OrthoDB" id="9811174at2"/>
<comment type="caution">
    <text evidence="3">The sequence shown here is derived from an EMBL/GenBank/DDBJ whole genome shotgun (WGS) entry which is preliminary data.</text>
</comment>
<dbReference type="EMBL" id="MKIR01000006">
    <property type="protein sequence ID" value="OFI49735.1"/>
    <property type="molecule type" value="Genomic_DNA"/>
</dbReference>
<keyword evidence="1" id="KW-0238">DNA-binding</keyword>
<dbReference type="PRINTS" id="PR00040">
    <property type="entry name" value="HTHMERR"/>
</dbReference>
<proteinExistence type="predicted"/>
<name>A0A1E8GNA2_9LACT</name>
<feature type="domain" description="HTH merR-type" evidence="2">
    <location>
        <begin position="1"/>
        <end position="71"/>
    </location>
</feature>
<organism evidence="3 4">
    <name type="scientific">Floricoccus tropicus</name>
    <dbReference type="NCBI Taxonomy" id="1859473"/>
    <lineage>
        <taxon>Bacteria</taxon>
        <taxon>Bacillati</taxon>
        <taxon>Bacillota</taxon>
        <taxon>Bacilli</taxon>
        <taxon>Lactobacillales</taxon>
        <taxon>Streptococcaceae</taxon>
        <taxon>Floricoccus</taxon>
    </lineage>
</organism>
<keyword evidence="4" id="KW-1185">Reference proteome</keyword>
<evidence type="ECO:0000313" key="3">
    <source>
        <dbReference type="EMBL" id="OFI49735.1"/>
    </source>
</evidence>
<dbReference type="PROSITE" id="PS50937">
    <property type="entry name" value="HTH_MERR_2"/>
    <property type="match status" value="1"/>
</dbReference>
<dbReference type="RefSeq" id="WP_070791777.1">
    <property type="nucleotide sequence ID" value="NZ_MKIR01000006.1"/>
</dbReference>
<dbReference type="PANTHER" id="PTHR30204">
    <property type="entry name" value="REDOX-CYCLING DRUG-SENSING TRANSCRIPTIONAL ACTIVATOR SOXR"/>
    <property type="match status" value="1"/>
</dbReference>
<evidence type="ECO:0000313" key="4">
    <source>
        <dbReference type="Proteomes" id="UP000178622"/>
    </source>
</evidence>
<reference evidence="4" key="1">
    <citation type="submission" date="2016-09" db="EMBL/GenBank/DDBJ databases">
        <title>Draft genome sequence of a novel species of the family Streptococcaceae isolated from flowers.</title>
        <authorList>
            <person name="Chuah L.-O."/>
            <person name="Yap K.-P."/>
            <person name="Thong K.L."/>
            <person name="Liong M.T."/>
            <person name="Ahmad R."/>
            <person name="Rusul G."/>
        </authorList>
    </citation>
    <scope>NUCLEOTIDE SEQUENCE [LARGE SCALE GENOMIC DNA]</scope>
    <source>
        <strain evidence="4">DF1</strain>
    </source>
</reference>
<dbReference type="InterPro" id="IPR009061">
    <property type="entry name" value="DNA-bd_dom_put_sf"/>
</dbReference>
<dbReference type="STRING" id="1859473.BG261_10680"/>
<dbReference type="Pfam" id="PF13411">
    <property type="entry name" value="MerR_1"/>
    <property type="match status" value="1"/>
</dbReference>
<protein>
    <submittedName>
        <fullName evidence="3">MerR family transcriptional regulator</fullName>
    </submittedName>
</protein>
<dbReference type="SUPFAM" id="SSF46955">
    <property type="entry name" value="Putative DNA-binding domain"/>
    <property type="match status" value="1"/>
</dbReference>
<dbReference type="InterPro" id="IPR000551">
    <property type="entry name" value="MerR-type_HTH_dom"/>
</dbReference>
<dbReference type="GO" id="GO:0003700">
    <property type="term" value="F:DNA-binding transcription factor activity"/>
    <property type="evidence" value="ECO:0007669"/>
    <property type="project" value="InterPro"/>
</dbReference>
<dbReference type="AlphaFoldDB" id="A0A1E8GNA2"/>
<dbReference type="Proteomes" id="UP000178622">
    <property type="component" value="Unassembled WGS sequence"/>
</dbReference>
<evidence type="ECO:0000256" key="1">
    <source>
        <dbReference type="ARBA" id="ARBA00023125"/>
    </source>
</evidence>
<dbReference type="InterPro" id="IPR047057">
    <property type="entry name" value="MerR_fam"/>
</dbReference>
<evidence type="ECO:0000259" key="2">
    <source>
        <dbReference type="PROSITE" id="PS50937"/>
    </source>
</evidence>
<gene>
    <name evidence="3" type="ORF">BG261_10680</name>
</gene>
<sequence>MIYSIKEVAEITGLSIYTIRYYDKEGLLPFVARNDAGIRVFTESDINQIQTICCLKNTGMALKDIRNYIECCMEGTASIDERSELLTAHRESVLAKIKELEDNLKIIDGKLEIYNSPNSDEIITFMREYVKNEKRTIEVKE</sequence>
<dbReference type="PANTHER" id="PTHR30204:SF82">
    <property type="entry name" value="TRANSCRIPTIONAL REGULATOR, MERR FAMILY"/>
    <property type="match status" value="1"/>
</dbReference>
<accession>A0A1E8GNA2</accession>
<dbReference type="SMART" id="SM00422">
    <property type="entry name" value="HTH_MERR"/>
    <property type="match status" value="1"/>
</dbReference>
<dbReference type="GO" id="GO:0003677">
    <property type="term" value="F:DNA binding"/>
    <property type="evidence" value="ECO:0007669"/>
    <property type="project" value="UniProtKB-KW"/>
</dbReference>
<dbReference type="CDD" id="cd01109">
    <property type="entry name" value="HTH_YyaN"/>
    <property type="match status" value="1"/>
</dbReference>
<dbReference type="Gene3D" id="1.10.1660.10">
    <property type="match status" value="1"/>
</dbReference>